<dbReference type="Proteomes" id="UP000244906">
    <property type="component" value="Unassembled WGS sequence"/>
</dbReference>
<gene>
    <name evidence="2" type="ORF">DC094_07775</name>
</gene>
<protein>
    <recommendedName>
        <fullName evidence="4">DUF2069 domain-containing protein</fullName>
    </recommendedName>
</protein>
<sequence length="125" mass="14284">MSQLDTTTTSKRALWLFLPVVLNFVIIAAHFLRSGTLWMSALLLACPLMLLIRHWLAARFIQLMLLLISFDWLLTTAYIVNERISFGSPWQRAAMILVGVALFCFLSCFVFINRSLKARYGLGRS</sequence>
<evidence type="ECO:0000256" key="1">
    <source>
        <dbReference type="SAM" id="Phobius"/>
    </source>
</evidence>
<feature type="transmembrane region" description="Helical" evidence="1">
    <location>
        <begin position="63"/>
        <end position="81"/>
    </location>
</feature>
<accession>A0A2V1GXV7</accession>
<name>A0A2V1GXV7_9GAMM</name>
<keyword evidence="1" id="KW-0812">Transmembrane</keyword>
<evidence type="ECO:0008006" key="4">
    <source>
        <dbReference type="Google" id="ProtNLM"/>
    </source>
</evidence>
<dbReference type="AlphaFoldDB" id="A0A2V1GXV7"/>
<reference evidence="2 3" key="1">
    <citation type="submission" date="2018-04" db="EMBL/GenBank/DDBJ databases">
        <title>Thalassorhabdus spongiae gen. nov., sp. nov., isolated from a marine sponge in South-West Iceland.</title>
        <authorList>
            <person name="Knobloch S."/>
            <person name="Daussin A."/>
            <person name="Johannsson R."/>
            <person name="Marteinsson V.T."/>
        </authorList>
    </citation>
    <scope>NUCLEOTIDE SEQUENCE [LARGE SCALE GENOMIC DNA]</scope>
    <source>
        <strain evidence="2 3">Hp12</strain>
    </source>
</reference>
<comment type="caution">
    <text evidence="2">The sequence shown here is derived from an EMBL/GenBank/DDBJ whole genome shotgun (WGS) entry which is preliminary data.</text>
</comment>
<feature type="transmembrane region" description="Helical" evidence="1">
    <location>
        <begin position="93"/>
        <end position="112"/>
    </location>
</feature>
<proteinExistence type="predicted"/>
<organism evidence="2 3">
    <name type="scientific">Pelagibaculum spongiae</name>
    <dbReference type="NCBI Taxonomy" id="2080658"/>
    <lineage>
        <taxon>Bacteria</taxon>
        <taxon>Pseudomonadati</taxon>
        <taxon>Pseudomonadota</taxon>
        <taxon>Gammaproteobacteria</taxon>
        <taxon>Oceanospirillales</taxon>
        <taxon>Pelagibaculum</taxon>
    </lineage>
</organism>
<keyword evidence="1" id="KW-1133">Transmembrane helix</keyword>
<dbReference type="EMBL" id="QDDL01000002">
    <property type="protein sequence ID" value="PVZ70473.1"/>
    <property type="molecule type" value="Genomic_DNA"/>
</dbReference>
<keyword evidence="1" id="KW-0472">Membrane</keyword>
<evidence type="ECO:0000313" key="2">
    <source>
        <dbReference type="EMBL" id="PVZ70473.1"/>
    </source>
</evidence>
<keyword evidence="3" id="KW-1185">Reference proteome</keyword>
<feature type="transmembrane region" description="Helical" evidence="1">
    <location>
        <begin position="12"/>
        <end position="31"/>
    </location>
</feature>
<feature type="transmembrane region" description="Helical" evidence="1">
    <location>
        <begin position="37"/>
        <end position="56"/>
    </location>
</feature>
<dbReference type="OrthoDB" id="6269932at2"/>
<evidence type="ECO:0000313" key="3">
    <source>
        <dbReference type="Proteomes" id="UP000244906"/>
    </source>
</evidence>
<dbReference type="RefSeq" id="WP_116686546.1">
    <property type="nucleotide sequence ID" value="NZ_CAWNYD010000002.1"/>
</dbReference>